<dbReference type="AlphaFoldDB" id="A0A0C9Y4D3"/>
<evidence type="ECO:0008006" key="9">
    <source>
        <dbReference type="Google" id="ProtNLM"/>
    </source>
</evidence>
<accession>A0A0C9Y4D3</accession>
<reference evidence="8" key="2">
    <citation type="submission" date="2015-01" db="EMBL/GenBank/DDBJ databases">
        <title>Evolutionary Origins and Diversification of the Mycorrhizal Mutualists.</title>
        <authorList>
            <consortium name="DOE Joint Genome Institute"/>
            <consortium name="Mycorrhizal Genomics Consortium"/>
            <person name="Kohler A."/>
            <person name="Kuo A."/>
            <person name="Nagy L.G."/>
            <person name="Floudas D."/>
            <person name="Copeland A."/>
            <person name="Barry K.W."/>
            <person name="Cichocki N."/>
            <person name="Veneault-Fourrey C."/>
            <person name="LaButti K."/>
            <person name="Lindquist E.A."/>
            <person name="Lipzen A."/>
            <person name="Lundell T."/>
            <person name="Morin E."/>
            <person name="Murat C."/>
            <person name="Riley R."/>
            <person name="Ohm R."/>
            <person name="Sun H."/>
            <person name="Tunlid A."/>
            <person name="Henrissat B."/>
            <person name="Grigoriev I.V."/>
            <person name="Hibbett D.S."/>
            <person name="Martin F."/>
        </authorList>
    </citation>
    <scope>NUCLEOTIDE SEQUENCE [LARGE SCALE GENOMIC DNA]</scope>
    <source>
        <strain evidence="8">441</strain>
    </source>
</reference>
<evidence type="ECO:0000256" key="2">
    <source>
        <dbReference type="ARBA" id="ARBA00009012"/>
    </source>
</evidence>
<comment type="subcellular location">
    <subcellularLocation>
        <location evidence="1">Membrane</location>
        <topology evidence="1">Multi-pass membrane protein</topology>
    </subcellularLocation>
</comment>
<dbReference type="Pfam" id="PF01940">
    <property type="entry name" value="DUF92"/>
    <property type="match status" value="1"/>
</dbReference>
<dbReference type="HOGENOM" id="CLU_036918_3_0_1"/>
<dbReference type="OrthoDB" id="30881at2759"/>
<feature type="transmembrane region" description="Helical" evidence="6">
    <location>
        <begin position="189"/>
        <end position="216"/>
    </location>
</feature>
<organism evidence="7 8">
    <name type="scientific">Pisolithus microcarpus 441</name>
    <dbReference type="NCBI Taxonomy" id="765257"/>
    <lineage>
        <taxon>Eukaryota</taxon>
        <taxon>Fungi</taxon>
        <taxon>Dikarya</taxon>
        <taxon>Basidiomycota</taxon>
        <taxon>Agaricomycotina</taxon>
        <taxon>Agaricomycetes</taxon>
        <taxon>Agaricomycetidae</taxon>
        <taxon>Boletales</taxon>
        <taxon>Sclerodermatineae</taxon>
        <taxon>Pisolithaceae</taxon>
        <taxon>Pisolithus</taxon>
    </lineage>
</organism>
<reference evidence="7 8" key="1">
    <citation type="submission" date="2014-04" db="EMBL/GenBank/DDBJ databases">
        <authorList>
            <consortium name="DOE Joint Genome Institute"/>
            <person name="Kuo A."/>
            <person name="Kohler A."/>
            <person name="Costa M.D."/>
            <person name="Nagy L.G."/>
            <person name="Floudas D."/>
            <person name="Copeland A."/>
            <person name="Barry K.W."/>
            <person name="Cichocki N."/>
            <person name="Veneault-Fourrey C."/>
            <person name="LaButti K."/>
            <person name="Lindquist E.A."/>
            <person name="Lipzen A."/>
            <person name="Lundell T."/>
            <person name="Morin E."/>
            <person name="Murat C."/>
            <person name="Sun H."/>
            <person name="Tunlid A."/>
            <person name="Henrissat B."/>
            <person name="Grigoriev I.V."/>
            <person name="Hibbett D.S."/>
            <person name="Martin F."/>
            <person name="Nordberg H.P."/>
            <person name="Cantor M.N."/>
            <person name="Hua S.X."/>
        </authorList>
    </citation>
    <scope>NUCLEOTIDE SEQUENCE [LARGE SCALE GENOMIC DNA]</scope>
    <source>
        <strain evidence="7 8">441</strain>
    </source>
</reference>
<comment type="similarity">
    <text evidence="2">Belongs to the TMEM19 family.</text>
</comment>
<proteinExistence type="inferred from homology"/>
<protein>
    <recommendedName>
        <fullName evidence="9">Transmembrane protein 19</fullName>
    </recommendedName>
</protein>
<feature type="transmembrane region" description="Helical" evidence="6">
    <location>
        <begin position="228"/>
        <end position="246"/>
    </location>
</feature>
<dbReference type="GO" id="GO:0016020">
    <property type="term" value="C:membrane"/>
    <property type="evidence" value="ECO:0007669"/>
    <property type="project" value="UniProtKB-SubCell"/>
</dbReference>
<dbReference type="STRING" id="765257.A0A0C9Y4D3"/>
<feature type="transmembrane region" description="Helical" evidence="6">
    <location>
        <begin position="32"/>
        <end position="59"/>
    </location>
</feature>
<gene>
    <name evidence="7" type="ORF">PISMIDRAFT_30288</name>
</gene>
<evidence type="ECO:0000256" key="5">
    <source>
        <dbReference type="ARBA" id="ARBA00023136"/>
    </source>
</evidence>
<evidence type="ECO:0000256" key="1">
    <source>
        <dbReference type="ARBA" id="ARBA00004141"/>
    </source>
</evidence>
<keyword evidence="8" id="KW-1185">Reference proteome</keyword>
<keyword evidence="3 6" id="KW-0812">Transmembrane</keyword>
<evidence type="ECO:0000256" key="4">
    <source>
        <dbReference type="ARBA" id="ARBA00022989"/>
    </source>
</evidence>
<keyword evidence="4 6" id="KW-1133">Transmembrane helix</keyword>
<dbReference type="Proteomes" id="UP000054018">
    <property type="component" value="Unassembled WGS sequence"/>
</dbReference>
<feature type="transmembrane region" description="Helical" evidence="6">
    <location>
        <begin position="145"/>
        <end position="169"/>
    </location>
</feature>
<dbReference type="PANTHER" id="PTHR13353:SF5">
    <property type="entry name" value="TRANSMEMBRANE PROTEIN 19"/>
    <property type="match status" value="1"/>
</dbReference>
<dbReference type="PANTHER" id="PTHR13353">
    <property type="entry name" value="TRANSMEMBRANE PROTEIN 19"/>
    <property type="match status" value="1"/>
</dbReference>
<evidence type="ECO:0000256" key="3">
    <source>
        <dbReference type="ARBA" id="ARBA00022692"/>
    </source>
</evidence>
<dbReference type="InterPro" id="IPR002794">
    <property type="entry name" value="DUF92_TMEM19"/>
</dbReference>
<name>A0A0C9Y4D3_9AGAM</name>
<evidence type="ECO:0000256" key="6">
    <source>
        <dbReference type="SAM" id="Phobius"/>
    </source>
</evidence>
<evidence type="ECO:0000313" key="7">
    <source>
        <dbReference type="EMBL" id="KIK19500.1"/>
    </source>
</evidence>
<sequence>MTTFPVIPLALATALGVNGALSRKLSPSGAATAFVVGFLVMATPVRAIGVTLISFYLLASRATKYGKKRKAQLEEGFQDAGYRTGWQVLCNSIAAFTAAVVWSVTFAPNVLPWSLLPPILPQGPLYDSESWCPLSASISNGLSRALLFIVLGQFACCLGDTLASELGILSTSPPILITTLKPVPPGTNGAISVGGTLASVAGGCVVGLTLFASLVIENGACRADWMGILPSLILWGTAAGVLGSMLDSFLGATVQRTRYSVDSKQVLQDASVPRDKESVKVISGLNVLTNNQVNLISSTATAVVVALLA</sequence>
<dbReference type="EMBL" id="KN833783">
    <property type="protein sequence ID" value="KIK19500.1"/>
    <property type="molecule type" value="Genomic_DNA"/>
</dbReference>
<evidence type="ECO:0000313" key="8">
    <source>
        <dbReference type="Proteomes" id="UP000054018"/>
    </source>
</evidence>
<keyword evidence="5 6" id="KW-0472">Membrane</keyword>